<dbReference type="KEGG" id="woc:BA177_04415"/>
<dbReference type="SFLD" id="SFLDG00180">
    <property type="entry name" value="muconate_cycloisomerase"/>
    <property type="match status" value="1"/>
</dbReference>
<evidence type="ECO:0000256" key="7">
    <source>
        <dbReference type="RuleBase" id="RU366006"/>
    </source>
</evidence>
<dbReference type="GO" id="GO:0009063">
    <property type="term" value="P:amino acid catabolic process"/>
    <property type="evidence" value="ECO:0007669"/>
    <property type="project" value="InterPro"/>
</dbReference>
<protein>
    <recommendedName>
        <fullName evidence="7">Dipeptide epimerase</fullName>
        <ecNumber evidence="7">5.1.1.-</ecNumber>
    </recommendedName>
</protein>
<dbReference type="InterPro" id="IPR029017">
    <property type="entry name" value="Enolase-like_N"/>
</dbReference>
<dbReference type="PROSITE" id="PS00909">
    <property type="entry name" value="MR_MLE_2"/>
    <property type="match status" value="1"/>
</dbReference>
<dbReference type="InterPro" id="IPR029065">
    <property type="entry name" value="Enolase_C-like"/>
</dbReference>
<feature type="active site" description="Proton acceptor; specific for (R)-substrate epimerization" evidence="5">
    <location>
        <position position="150"/>
    </location>
</feature>
<accession>A0A193LDF4</accession>
<feature type="transmembrane region" description="Helical" evidence="8">
    <location>
        <begin position="268"/>
        <end position="289"/>
    </location>
</feature>
<comment type="similarity">
    <text evidence="1 7">Belongs to the mandelate racemase/muconate lactonizing enzyme family.</text>
</comment>
<evidence type="ECO:0000256" key="8">
    <source>
        <dbReference type="SAM" id="Phobius"/>
    </source>
</evidence>
<keyword evidence="8" id="KW-1133">Transmembrane helix</keyword>
<dbReference type="Proteomes" id="UP000092695">
    <property type="component" value="Chromosome"/>
</dbReference>
<comment type="cofactor">
    <cofactor evidence="6 7">
        <name>Mg(2+)</name>
        <dbReference type="ChEBI" id="CHEBI:18420"/>
    </cofactor>
    <text evidence="6 7">Binds 1 Mg(2+) ion per subunit.</text>
</comment>
<dbReference type="SUPFAM" id="SSF54826">
    <property type="entry name" value="Enolase N-terminal domain-like"/>
    <property type="match status" value="1"/>
</dbReference>
<dbReference type="Gene3D" id="3.30.390.10">
    <property type="entry name" value="Enolase-like, N-terminal domain"/>
    <property type="match status" value="1"/>
</dbReference>
<dbReference type="GO" id="GO:0016855">
    <property type="term" value="F:racemase and epimerase activity, acting on amino acids and derivatives"/>
    <property type="evidence" value="ECO:0007669"/>
    <property type="project" value="UniProtKB-UniRule"/>
</dbReference>
<dbReference type="Pfam" id="PF02746">
    <property type="entry name" value="MR_MLE_N"/>
    <property type="match status" value="1"/>
</dbReference>
<dbReference type="PANTHER" id="PTHR48080:SF3">
    <property type="entry name" value="ENOLASE SUPERFAMILY MEMBER DDB_G0284701"/>
    <property type="match status" value="1"/>
</dbReference>
<sequence length="329" mass="34944">MRRQIQSSVERWPLARLFRISRGVRDAAELISVVISDAGATGRGESAPYPRYGETGESVQAQIASVYDAVANGLTRTELANLLPPGAARNAVDCALWDLESALSGTSVATTLGQPALAPLVTAITIGLDTPEKMAAETALVATSPLLKIKVDASAPADCLRAVRAAAPDAKLIVDPNESWDIGLLSELQPLLKELRVDFVEQPLPADNDASLADLDALVPNCADESCHTSADLDRLVGVYDIVNIKLDKTGGLTEAVRTLQAARERDFGVMVGCMICTSLSIAPAYYIAAQADYVDLDGPLWMKEDRPNGVTADNGMLSPVGRGFWGNR</sequence>
<reference evidence="10 11" key="1">
    <citation type="submission" date="2016-06" db="EMBL/GenBank/DDBJ databases">
        <title>Complete genome sequence of a deep-branching marine Gamma Proteobacterium Woeseia oceani type strain XK5.</title>
        <authorList>
            <person name="Mu D."/>
            <person name="Du Z."/>
        </authorList>
    </citation>
    <scope>NUCLEOTIDE SEQUENCE [LARGE SCALE GENOMIC DNA]</scope>
    <source>
        <strain evidence="10 11">XK5</strain>
    </source>
</reference>
<keyword evidence="8" id="KW-0812">Transmembrane</keyword>
<organism evidence="10 11">
    <name type="scientific">Woeseia oceani</name>
    <dbReference type="NCBI Taxonomy" id="1548547"/>
    <lineage>
        <taxon>Bacteria</taxon>
        <taxon>Pseudomonadati</taxon>
        <taxon>Pseudomonadota</taxon>
        <taxon>Gammaproteobacteria</taxon>
        <taxon>Woeseiales</taxon>
        <taxon>Woeseiaceae</taxon>
        <taxon>Woeseia</taxon>
    </lineage>
</organism>
<dbReference type="Gene3D" id="3.20.20.120">
    <property type="entry name" value="Enolase-like C-terminal domain"/>
    <property type="match status" value="1"/>
</dbReference>
<feature type="active site" description="Proton acceptor; specific for (S)-substrate epimerization" evidence="5">
    <location>
        <position position="246"/>
    </location>
</feature>
<dbReference type="EC" id="5.1.1.-" evidence="7"/>
<keyword evidence="11" id="KW-1185">Reference proteome</keyword>
<evidence type="ECO:0000256" key="3">
    <source>
        <dbReference type="ARBA" id="ARBA00022842"/>
    </source>
</evidence>
<dbReference type="SUPFAM" id="SSF51604">
    <property type="entry name" value="Enolase C-terminal domain-like"/>
    <property type="match status" value="1"/>
</dbReference>
<dbReference type="Pfam" id="PF13378">
    <property type="entry name" value="MR_MLE_C"/>
    <property type="match status" value="1"/>
</dbReference>
<feature type="binding site" evidence="6">
    <location>
        <position position="224"/>
    </location>
    <ligand>
        <name>Mg(2+)</name>
        <dbReference type="ChEBI" id="CHEBI:18420"/>
    </ligand>
</feature>
<dbReference type="SFLD" id="SFLDS00001">
    <property type="entry name" value="Enolase"/>
    <property type="match status" value="1"/>
</dbReference>
<dbReference type="InterPro" id="IPR034603">
    <property type="entry name" value="Dipeptide_epimerase"/>
</dbReference>
<dbReference type="EMBL" id="CP016268">
    <property type="protein sequence ID" value="ANO50560.1"/>
    <property type="molecule type" value="Genomic_DNA"/>
</dbReference>
<feature type="binding site" evidence="6">
    <location>
        <position position="175"/>
    </location>
    <ligand>
        <name>Mg(2+)</name>
        <dbReference type="ChEBI" id="CHEBI:18420"/>
    </ligand>
</feature>
<evidence type="ECO:0000256" key="1">
    <source>
        <dbReference type="ARBA" id="ARBA00008031"/>
    </source>
</evidence>
<evidence type="ECO:0000256" key="5">
    <source>
        <dbReference type="PIRSR" id="PIRSR634603-1"/>
    </source>
</evidence>
<dbReference type="CDD" id="cd03319">
    <property type="entry name" value="L-Ala-DL-Glu_epimerase"/>
    <property type="match status" value="1"/>
</dbReference>
<dbReference type="AlphaFoldDB" id="A0A193LDF4"/>
<keyword evidence="2 6" id="KW-0479">Metal-binding</keyword>
<keyword evidence="8" id="KW-0472">Membrane</keyword>
<proteinExistence type="inferred from homology"/>
<dbReference type="InterPro" id="IPR013342">
    <property type="entry name" value="Mandelate_racemase_C"/>
</dbReference>
<dbReference type="SFLD" id="SFLDF00010">
    <property type="entry name" value="dipeptide_epimerase"/>
    <property type="match status" value="1"/>
</dbReference>
<evidence type="ECO:0000256" key="6">
    <source>
        <dbReference type="PIRSR" id="PIRSR634603-3"/>
    </source>
</evidence>
<feature type="binding site" evidence="6">
    <location>
        <position position="201"/>
    </location>
    <ligand>
        <name>Mg(2+)</name>
        <dbReference type="ChEBI" id="CHEBI:18420"/>
    </ligand>
</feature>
<feature type="domain" description="Mandelate racemase/muconate lactonizing enzyme C-terminal" evidence="9">
    <location>
        <begin position="131"/>
        <end position="222"/>
    </location>
</feature>
<dbReference type="InterPro" id="IPR013341">
    <property type="entry name" value="Mandelate_racemase_N_dom"/>
</dbReference>
<dbReference type="SMART" id="SM00922">
    <property type="entry name" value="MR_MLE"/>
    <property type="match status" value="1"/>
</dbReference>
<evidence type="ECO:0000313" key="10">
    <source>
        <dbReference type="EMBL" id="ANO50560.1"/>
    </source>
</evidence>
<keyword evidence="3 6" id="KW-0460">Magnesium</keyword>
<evidence type="ECO:0000313" key="11">
    <source>
        <dbReference type="Proteomes" id="UP000092695"/>
    </source>
</evidence>
<evidence type="ECO:0000256" key="2">
    <source>
        <dbReference type="ARBA" id="ARBA00022723"/>
    </source>
</evidence>
<name>A0A193LDF4_9GAMM</name>
<dbReference type="NCBIfam" id="NF042940">
    <property type="entry name" value="racemase_DgcA"/>
    <property type="match status" value="1"/>
</dbReference>
<dbReference type="GO" id="GO:0046872">
    <property type="term" value="F:metal ion binding"/>
    <property type="evidence" value="ECO:0007669"/>
    <property type="project" value="UniProtKB-KW"/>
</dbReference>
<keyword evidence="4 7" id="KW-0413">Isomerase</keyword>
<dbReference type="RefSeq" id="WP_068613403.1">
    <property type="nucleotide sequence ID" value="NZ_CP016268.1"/>
</dbReference>
<evidence type="ECO:0000256" key="4">
    <source>
        <dbReference type="ARBA" id="ARBA00023235"/>
    </source>
</evidence>
<dbReference type="OrthoDB" id="9782675at2"/>
<dbReference type="InterPro" id="IPR018110">
    <property type="entry name" value="Mandel_Rmase/mucon_lact_enz_CS"/>
</dbReference>
<dbReference type="InterPro" id="IPR034593">
    <property type="entry name" value="DgoD-like"/>
</dbReference>
<gene>
    <name evidence="10" type="ORF">BA177_04415</name>
</gene>
<dbReference type="STRING" id="1548547.BA177_04415"/>
<dbReference type="InterPro" id="IPR036849">
    <property type="entry name" value="Enolase-like_C_sf"/>
</dbReference>
<evidence type="ECO:0000259" key="9">
    <source>
        <dbReference type="SMART" id="SM00922"/>
    </source>
</evidence>
<dbReference type="PANTHER" id="PTHR48080">
    <property type="entry name" value="D-GALACTONATE DEHYDRATASE-RELATED"/>
    <property type="match status" value="1"/>
</dbReference>